<feature type="domain" description="HTH araC/xylS-type" evidence="4">
    <location>
        <begin position="139"/>
        <end position="237"/>
    </location>
</feature>
<dbReference type="SMART" id="SM00342">
    <property type="entry name" value="HTH_ARAC"/>
    <property type="match status" value="1"/>
</dbReference>
<dbReference type="SUPFAM" id="SSF46689">
    <property type="entry name" value="Homeodomain-like"/>
    <property type="match status" value="1"/>
</dbReference>
<protein>
    <submittedName>
        <fullName evidence="5">AraC family transcriptional regulator</fullName>
    </submittedName>
</protein>
<dbReference type="InterPro" id="IPR032687">
    <property type="entry name" value="AraC-type_N"/>
</dbReference>
<evidence type="ECO:0000313" key="6">
    <source>
        <dbReference type="Proteomes" id="UP000426246"/>
    </source>
</evidence>
<keyword evidence="6" id="KW-1185">Reference proteome</keyword>
<dbReference type="GO" id="GO:0003700">
    <property type="term" value="F:DNA-binding transcription factor activity"/>
    <property type="evidence" value="ECO:0007669"/>
    <property type="project" value="InterPro"/>
</dbReference>
<keyword evidence="2" id="KW-0238">DNA-binding</keyword>
<dbReference type="Proteomes" id="UP000426246">
    <property type="component" value="Chromosome"/>
</dbReference>
<evidence type="ECO:0000259" key="4">
    <source>
        <dbReference type="PROSITE" id="PS01124"/>
    </source>
</evidence>
<dbReference type="PRINTS" id="PR00032">
    <property type="entry name" value="HTHARAC"/>
</dbReference>
<organism evidence="5 6">
    <name type="scientific">Paenibacillus psychroresistens</name>
    <dbReference type="NCBI Taxonomy" id="1778678"/>
    <lineage>
        <taxon>Bacteria</taxon>
        <taxon>Bacillati</taxon>
        <taxon>Bacillota</taxon>
        <taxon>Bacilli</taxon>
        <taxon>Bacillales</taxon>
        <taxon>Paenibacillaceae</taxon>
        <taxon>Paenibacillus</taxon>
    </lineage>
</organism>
<proteinExistence type="predicted"/>
<evidence type="ECO:0000256" key="3">
    <source>
        <dbReference type="ARBA" id="ARBA00023163"/>
    </source>
</evidence>
<dbReference type="AlphaFoldDB" id="A0A6B8RS09"/>
<evidence type="ECO:0000313" key="5">
    <source>
        <dbReference type="EMBL" id="QGQ98739.1"/>
    </source>
</evidence>
<dbReference type="EMBL" id="CP034235">
    <property type="protein sequence ID" value="QGQ98739.1"/>
    <property type="molecule type" value="Genomic_DNA"/>
</dbReference>
<dbReference type="GO" id="GO:0000976">
    <property type="term" value="F:transcription cis-regulatory region binding"/>
    <property type="evidence" value="ECO:0007669"/>
    <property type="project" value="TreeGrafter"/>
</dbReference>
<dbReference type="RefSeq" id="WP_155703848.1">
    <property type="nucleotide sequence ID" value="NZ_CP034235.1"/>
</dbReference>
<dbReference type="Pfam" id="PF12625">
    <property type="entry name" value="Arabinose_bd"/>
    <property type="match status" value="1"/>
</dbReference>
<dbReference type="PROSITE" id="PS01124">
    <property type="entry name" value="HTH_ARAC_FAMILY_2"/>
    <property type="match status" value="1"/>
</dbReference>
<dbReference type="Gene3D" id="1.10.10.60">
    <property type="entry name" value="Homeodomain-like"/>
    <property type="match status" value="1"/>
</dbReference>
<evidence type="ECO:0000256" key="1">
    <source>
        <dbReference type="ARBA" id="ARBA00023015"/>
    </source>
</evidence>
<dbReference type="PANTHER" id="PTHR47894:SF1">
    <property type="entry name" value="HTH-TYPE TRANSCRIPTIONAL REGULATOR VQSM"/>
    <property type="match status" value="1"/>
</dbReference>
<gene>
    <name evidence="5" type="ORF">EHS13_29600</name>
</gene>
<sequence>MYTSWLKPFQTPLLHFRRTSEIPKAIIHKSHIVLPIGAAHPTTGNDGITVTMSSFQKLTGDPLKLKTVSFTQNTPLDIEPYTRLFGTNLTFSQQENAFVFDSSVLNLPIIYRNQQLLQIVEDHAVQMIRALKLEQSFSEMISHAIIKKFDGTIPRIQDIASNLGYSVRSLQMQLKKDNTTFKDLLALIRKNMAESYLRNPHFSISDISYALGFSEPVAFHNAFKKWTGQTPGGYRKQI</sequence>
<evidence type="ECO:0000256" key="2">
    <source>
        <dbReference type="ARBA" id="ARBA00023125"/>
    </source>
</evidence>
<name>A0A6B8RS09_9BACL</name>
<keyword evidence="1" id="KW-0805">Transcription regulation</keyword>
<dbReference type="Pfam" id="PF12833">
    <property type="entry name" value="HTH_18"/>
    <property type="match status" value="1"/>
</dbReference>
<dbReference type="InterPro" id="IPR018060">
    <property type="entry name" value="HTH_AraC"/>
</dbReference>
<dbReference type="GO" id="GO:0005829">
    <property type="term" value="C:cytosol"/>
    <property type="evidence" value="ECO:0007669"/>
    <property type="project" value="TreeGrafter"/>
</dbReference>
<dbReference type="InterPro" id="IPR020449">
    <property type="entry name" value="Tscrpt_reg_AraC-type_HTH"/>
</dbReference>
<dbReference type="PANTHER" id="PTHR47894">
    <property type="entry name" value="HTH-TYPE TRANSCRIPTIONAL REGULATOR GADX"/>
    <property type="match status" value="1"/>
</dbReference>
<dbReference type="KEGG" id="ppsc:EHS13_29600"/>
<keyword evidence="3" id="KW-0804">Transcription</keyword>
<accession>A0A6B8RS09</accession>
<reference evidence="6" key="1">
    <citation type="submission" date="2018-11" db="EMBL/GenBank/DDBJ databases">
        <title>Complete genome sequence of Paenibacillus sp. ML311-T8.</title>
        <authorList>
            <person name="Nam Y.-D."/>
            <person name="Kang J."/>
            <person name="Chung W.-H."/>
            <person name="Park Y.S."/>
        </authorList>
    </citation>
    <scope>NUCLEOTIDE SEQUENCE [LARGE SCALE GENOMIC DNA]</scope>
    <source>
        <strain evidence="6">ML311-T8</strain>
    </source>
</reference>
<dbReference type="InterPro" id="IPR009057">
    <property type="entry name" value="Homeodomain-like_sf"/>
</dbReference>